<feature type="domain" description="Tim44-like" evidence="6">
    <location>
        <begin position="89"/>
        <end position="235"/>
    </location>
</feature>
<dbReference type="InterPro" id="IPR032710">
    <property type="entry name" value="NTF2-like_dom_sf"/>
</dbReference>
<dbReference type="Proteomes" id="UP000000321">
    <property type="component" value="Unassembled WGS sequence"/>
</dbReference>
<evidence type="ECO:0000259" key="6">
    <source>
        <dbReference type="SMART" id="SM00978"/>
    </source>
</evidence>
<proteinExistence type="inferred from homology"/>
<reference evidence="7 8" key="1">
    <citation type="journal article" date="2008" name="Appl. Environ. Microbiol.">
        <title>Genomic insights into Mn(II) oxidation by the marine alphaproteobacterium Aurantimonas sp. strain SI85-9A1.</title>
        <authorList>
            <person name="Dick G.J."/>
            <person name="Podell S."/>
            <person name="Johnson H.A."/>
            <person name="Rivera-Espinoza Y."/>
            <person name="Bernier-Latmani R."/>
            <person name="McCarthy J.K."/>
            <person name="Torpey J.W."/>
            <person name="Clement B.G."/>
            <person name="Gaasterland T."/>
            <person name="Tebo B.M."/>
        </authorList>
    </citation>
    <scope>NUCLEOTIDE SEQUENCE [LARGE SCALE GENOMIC DNA]</scope>
    <source>
        <strain evidence="7 8">SI85-9A1</strain>
    </source>
</reference>
<protein>
    <recommendedName>
        <fullName evidence="6">Tim44-like domain-containing protein</fullName>
    </recommendedName>
</protein>
<dbReference type="SMART" id="SM00978">
    <property type="entry name" value="Tim44"/>
    <property type="match status" value="1"/>
</dbReference>
<dbReference type="PIRSF" id="PIRSF031890">
    <property type="entry name" value="UCP031890_transporter_Tim44"/>
    <property type="match status" value="1"/>
</dbReference>
<name>Q1YE56_AURMS</name>
<dbReference type="GO" id="GO:0030150">
    <property type="term" value="P:protein import into mitochondrial matrix"/>
    <property type="evidence" value="ECO:0007669"/>
    <property type="project" value="TreeGrafter"/>
</dbReference>
<organism evidence="7 8">
    <name type="scientific">Aurantimonas manganoxydans (strain ATCC BAA-1229 / DSM 21871 / SI85-9A1)</name>
    <dbReference type="NCBI Taxonomy" id="287752"/>
    <lineage>
        <taxon>Bacteria</taxon>
        <taxon>Pseudomonadati</taxon>
        <taxon>Pseudomonadota</taxon>
        <taxon>Alphaproteobacteria</taxon>
        <taxon>Hyphomicrobiales</taxon>
        <taxon>Aurantimonadaceae</taxon>
        <taxon>Aurantimonas</taxon>
    </lineage>
</organism>
<evidence type="ECO:0000256" key="4">
    <source>
        <dbReference type="ARBA" id="ARBA00023136"/>
    </source>
</evidence>
<dbReference type="PANTHER" id="PTHR10721:SF1">
    <property type="entry name" value="MITOCHONDRIAL IMPORT INNER MEMBRANE TRANSLOCASE SUBUNIT TIM44"/>
    <property type="match status" value="1"/>
</dbReference>
<dbReference type="OrthoDB" id="9798618at2"/>
<evidence type="ECO:0000256" key="1">
    <source>
        <dbReference type="ARBA" id="ARBA00004370"/>
    </source>
</evidence>
<dbReference type="AlphaFoldDB" id="Q1YE56"/>
<keyword evidence="3" id="KW-0809">Transit peptide</keyword>
<dbReference type="EMBL" id="AAPJ01000009">
    <property type="protein sequence ID" value="EAS48543.1"/>
    <property type="molecule type" value="Genomic_DNA"/>
</dbReference>
<dbReference type="InterPro" id="IPR016985">
    <property type="entry name" value="UCP031890_Tim44-rel"/>
</dbReference>
<comment type="similarity">
    <text evidence="2">Belongs to the Tim44 family.</text>
</comment>
<dbReference type="Pfam" id="PF04280">
    <property type="entry name" value="Tim44"/>
    <property type="match status" value="1"/>
</dbReference>
<evidence type="ECO:0000256" key="5">
    <source>
        <dbReference type="SAM" id="MobiDB-lite"/>
    </source>
</evidence>
<evidence type="ECO:0000256" key="3">
    <source>
        <dbReference type="ARBA" id="ARBA00022946"/>
    </source>
</evidence>
<dbReference type="BioCyc" id="AURANTIMONAS:SI859A1_03562-MONOMER"/>
<dbReference type="InterPro" id="IPR007379">
    <property type="entry name" value="Tim44-like_dom"/>
</dbReference>
<comment type="subcellular location">
    <subcellularLocation>
        <location evidence="1">Membrane</location>
    </subcellularLocation>
</comment>
<dbReference type="PANTHER" id="PTHR10721">
    <property type="entry name" value="MITOCHONDRIAL IMPORT INNER MEMBRANE TRANSLOCASE SUBUNIT TIM44"/>
    <property type="match status" value="1"/>
</dbReference>
<dbReference type="RefSeq" id="WP_009211371.1">
    <property type="nucleotide sequence ID" value="NZ_BBWP01000039.1"/>
</dbReference>
<sequence length="238" mass="26450">MSFGTIFFIIVAAIVLFQLRSVLGKRTGNERPPFDPYSRRDAPRDDAARNDNVVTLPNRRGGTEIEGEAAPAATPYEAIDKVAKPGTPVNAELRRIRDADPSFDPKEFLDGAKVAYEMIVTAFADGDRKLLKNLLSPDVYQGFEQAISEREQRDERMQFSFVGIDDATIVGAEQKDREAMVTLRIVAQVISAVVKPDETVVDGDLETVVEVKDVWTFARDTRSRDPNWKLAGTESEDA</sequence>
<accession>Q1YE56</accession>
<dbReference type="HOGENOM" id="CLU_086329_1_1_5"/>
<keyword evidence="8" id="KW-1185">Reference proteome</keyword>
<dbReference type="Gene3D" id="3.10.450.240">
    <property type="match status" value="1"/>
</dbReference>
<dbReference type="SUPFAM" id="SSF54427">
    <property type="entry name" value="NTF2-like"/>
    <property type="match status" value="1"/>
</dbReference>
<evidence type="ECO:0000313" key="8">
    <source>
        <dbReference type="Proteomes" id="UP000000321"/>
    </source>
</evidence>
<gene>
    <name evidence="7" type="ORF">SI859A1_03562</name>
</gene>
<dbReference type="GO" id="GO:0051087">
    <property type="term" value="F:protein-folding chaperone binding"/>
    <property type="evidence" value="ECO:0007669"/>
    <property type="project" value="TreeGrafter"/>
</dbReference>
<dbReference type="NCBIfam" id="NF033779">
    <property type="entry name" value="Tim44_TimA_adap"/>
    <property type="match status" value="1"/>
</dbReference>
<feature type="region of interest" description="Disordered" evidence="5">
    <location>
        <begin position="28"/>
        <end position="49"/>
    </location>
</feature>
<comment type="caution">
    <text evidence="7">The sequence shown here is derived from an EMBL/GenBank/DDBJ whole genome shotgun (WGS) entry which is preliminary data.</text>
</comment>
<dbReference type="GO" id="GO:0016020">
    <property type="term" value="C:membrane"/>
    <property type="evidence" value="ECO:0007669"/>
    <property type="project" value="UniProtKB-SubCell"/>
</dbReference>
<evidence type="ECO:0000256" key="2">
    <source>
        <dbReference type="ARBA" id="ARBA00009597"/>
    </source>
</evidence>
<keyword evidence="4" id="KW-0472">Membrane</keyword>
<evidence type="ECO:0000313" key="7">
    <source>
        <dbReference type="EMBL" id="EAS48543.1"/>
    </source>
</evidence>
<dbReference type="InterPro" id="IPR039544">
    <property type="entry name" value="Tim44-like"/>
</dbReference>